<accession>A0A085M6V9</accession>
<reference evidence="3 4" key="1">
    <citation type="journal article" date="2014" name="Nat. Genet.">
        <title>Genome and transcriptome of the porcine whipworm Trichuris suis.</title>
        <authorList>
            <person name="Jex A.R."/>
            <person name="Nejsum P."/>
            <person name="Schwarz E.M."/>
            <person name="Hu L."/>
            <person name="Young N.D."/>
            <person name="Hall R.S."/>
            <person name="Korhonen P.K."/>
            <person name="Liao S."/>
            <person name="Thamsborg S."/>
            <person name="Xia J."/>
            <person name="Xu P."/>
            <person name="Wang S."/>
            <person name="Scheerlinck J.P."/>
            <person name="Hofmann A."/>
            <person name="Sternberg P.W."/>
            <person name="Wang J."/>
            <person name="Gasser R.B."/>
        </authorList>
    </citation>
    <scope>NUCLEOTIDE SEQUENCE [LARGE SCALE GENOMIC DNA]</scope>
    <source>
        <strain evidence="3">DCEP-RM93M</strain>
    </source>
</reference>
<keyword evidence="2" id="KW-1133">Transmembrane helix</keyword>
<evidence type="ECO:0000256" key="2">
    <source>
        <dbReference type="SAM" id="Phobius"/>
    </source>
</evidence>
<feature type="transmembrane region" description="Helical" evidence="2">
    <location>
        <begin position="26"/>
        <end position="47"/>
    </location>
</feature>
<feature type="transmembrane region" description="Helical" evidence="2">
    <location>
        <begin position="88"/>
        <end position="108"/>
    </location>
</feature>
<proteinExistence type="predicted"/>
<gene>
    <name evidence="3" type="ORF">M513_06071</name>
</gene>
<feature type="transmembrane region" description="Helical" evidence="2">
    <location>
        <begin position="59"/>
        <end position="82"/>
    </location>
</feature>
<evidence type="ECO:0000313" key="4">
    <source>
        <dbReference type="Proteomes" id="UP000030764"/>
    </source>
</evidence>
<feature type="transmembrane region" description="Helical" evidence="2">
    <location>
        <begin position="115"/>
        <end position="134"/>
    </location>
</feature>
<keyword evidence="2" id="KW-0472">Membrane</keyword>
<sequence>MGDEIYPLNRSSNHTGYEQITTTIEISRLVFGIVGFALNIALLYTLLAKKPISTTNKLIATFSAGTSLSVLGSSIVISYRLLVQGQTVQMTAFDCFIWIPGIWIYLFGDQMTSQFTLLISIDYFLSLCILNPRWKITDKFAIVCICESLIAGCISVIITFINAHHKRTRFLVFSACVNTDAESEARDAPKLPHAQYPGDSQGVEE</sequence>
<dbReference type="AlphaFoldDB" id="A0A085M6V9"/>
<evidence type="ECO:0000256" key="1">
    <source>
        <dbReference type="SAM" id="MobiDB-lite"/>
    </source>
</evidence>
<name>A0A085M6V9_9BILA</name>
<dbReference type="Proteomes" id="UP000030764">
    <property type="component" value="Unassembled WGS sequence"/>
</dbReference>
<dbReference type="EMBL" id="KL363221">
    <property type="protein sequence ID" value="KFD52955.1"/>
    <property type="molecule type" value="Genomic_DNA"/>
</dbReference>
<evidence type="ECO:0008006" key="5">
    <source>
        <dbReference type="Google" id="ProtNLM"/>
    </source>
</evidence>
<evidence type="ECO:0000313" key="3">
    <source>
        <dbReference type="EMBL" id="KFD52955.1"/>
    </source>
</evidence>
<dbReference type="Gene3D" id="1.20.1070.10">
    <property type="entry name" value="Rhodopsin 7-helix transmembrane proteins"/>
    <property type="match status" value="1"/>
</dbReference>
<feature type="region of interest" description="Disordered" evidence="1">
    <location>
        <begin position="186"/>
        <end position="205"/>
    </location>
</feature>
<protein>
    <recommendedName>
        <fullName evidence="5">G-protein coupled receptors family 1 profile domain-containing protein</fullName>
    </recommendedName>
</protein>
<organism evidence="3 4">
    <name type="scientific">Trichuris suis</name>
    <name type="common">pig whipworm</name>
    <dbReference type="NCBI Taxonomy" id="68888"/>
    <lineage>
        <taxon>Eukaryota</taxon>
        <taxon>Metazoa</taxon>
        <taxon>Ecdysozoa</taxon>
        <taxon>Nematoda</taxon>
        <taxon>Enoplea</taxon>
        <taxon>Dorylaimia</taxon>
        <taxon>Trichinellida</taxon>
        <taxon>Trichuridae</taxon>
        <taxon>Trichuris</taxon>
    </lineage>
</organism>
<dbReference type="SUPFAM" id="SSF81321">
    <property type="entry name" value="Family A G protein-coupled receptor-like"/>
    <property type="match status" value="1"/>
</dbReference>
<keyword evidence="2" id="KW-0812">Transmembrane</keyword>
<feature type="transmembrane region" description="Helical" evidence="2">
    <location>
        <begin position="140"/>
        <end position="161"/>
    </location>
</feature>
<keyword evidence="4" id="KW-1185">Reference proteome</keyword>